<comment type="caution">
    <text evidence="2">The sequence shown here is derived from an EMBL/GenBank/DDBJ whole genome shotgun (WGS) entry which is preliminary data.</text>
</comment>
<feature type="chain" id="PRO_5042223604" evidence="1">
    <location>
        <begin position="18"/>
        <end position="187"/>
    </location>
</feature>
<gene>
    <name evidence="2" type="ORF">C8F04DRAFT_1097735</name>
</gene>
<feature type="signal peptide" evidence="1">
    <location>
        <begin position="1"/>
        <end position="17"/>
    </location>
</feature>
<accession>A0AAD6T1F1</accession>
<keyword evidence="1" id="KW-0732">Signal</keyword>
<dbReference type="AlphaFoldDB" id="A0AAD6T1F1"/>
<organism evidence="2 3">
    <name type="scientific">Mycena alexandri</name>
    <dbReference type="NCBI Taxonomy" id="1745969"/>
    <lineage>
        <taxon>Eukaryota</taxon>
        <taxon>Fungi</taxon>
        <taxon>Dikarya</taxon>
        <taxon>Basidiomycota</taxon>
        <taxon>Agaricomycotina</taxon>
        <taxon>Agaricomycetes</taxon>
        <taxon>Agaricomycetidae</taxon>
        <taxon>Agaricales</taxon>
        <taxon>Marasmiineae</taxon>
        <taxon>Mycenaceae</taxon>
        <taxon>Mycena</taxon>
    </lineage>
</organism>
<keyword evidence="3" id="KW-1185">Reference proteome</keyword>
<evidence type="ECO:0000256" key="1">
    <source>
        <dbReference type="SAM" id="SignalP"/>
    </source>
</evidence>
<reference evidence="2" key="1">
    <citation type="submission" date="2023-03" db="EMBL/GenBank/DDBJ databases">
        <title>Massive genome expansion in bonnet fungi (Mycena s.s.) driven by repeated elements and novel gene families across ecological guilds.</title>
        <authorList>
            <consortium name="Lawrence Berkeley National Laboratory"/>
            <person name="Harder C.B."/>
            <person name="Miyauchi S."/>
            <person name="Viragh M."/>
            <person name="Kuo A."/>
            <person name="Thoen E."/>
            <person name="Andreopoulos B."/>
            <person name="Lu D."/>
            <person name="Skrede I."/>
            <person name="Drula E."/>
            <person name="Henrissat B."/>
            <person name="Morin E."/>
            <person name="Kohler A."/>
            <person name="Barry K."/>
            <person name="LaButti K."/>
            <person name="Morin E."/>
            <person name="Salamov A."/>
            <person name="Lipzen A."/>
            <person name="Mereny Z."/>
            <person name="Hegedus B."/>
            <person name="Baldrian P."/>
            <person name="Stursova M."/>
            <person name="Weitz H."/>
            <person name="Taylor A."/>
            <person name="Grigoriev I.V."/>
            <person name="Nagy L.G."/>
            <person name="Martin F."/>
            <person name="Kauserud H."/>
        </authorList>
    </citation>
    <scope>NUCLEOTIDE SEQUENCE</scope>
    <source>
        <strain evidence="2">CBHHK200</strain>
    </source>
</reference>
<proteinExistence type="predicted"/>
<name>A0AAD6T1F1_9AGAR</name>
<evidence type="ECO:0000313" key="2">
    <source>
        <dbReference type="EMBL" id="KAJ7035577.1"/>
    </source>
</evidence>
<protein>
    <submittedName>
        <fullName evidence="2">Uncharacterized protein</fullName>
    </submittedName>
</protein>
<sequence length="187" mass="19055">MKFTFPLLAAFVSAAVAAPAAHKRQTTCPLQTLGGLSVTANADPNGKTRWDVFADPSPSGLVQVGDLGWFVTNNPNGNEVFTATVGSQPDLFTFQHRNAQEIGVSGTGPGSTLLASGSPATFQVTCSQCNAFATGNDLAAAGCTMQLVDDSGNGLGQCVSFAAAESAVAMDPCDGSAGQVFRIFSSN</sequence>
<evidence type="ECO:0000313" key="3">
    <source>
        <dbReference type="Proteomes" id="UP001218188"/>
    </source>
</evidence>
<dbReference type="EMBL" id="JARJCM010000049">
    <property type="protein sequence ID" value="KAJ7035577.1"/>
    <property type="molecule type" value="Genomic_DNA"/>
</dbReference>
<dbReference type="Proteomes" id="UP001218188">
    <property type="component" value="Unassembled WGS sequence"/>
</dbReference>